<dbReference type="PANTHER" id="PTHR20992">
    <property type="entry name" value="AT15442P-RELATED"/>
    <property type="match status" value="1"/>
</dbReference>
<dbReference type="InterPro" id="IPR005240">
    <property type="entry name" value="DUF389"/>
</dbReference>
<keyword evidence="2" id="KW-0812">Transmembrane</keyword>
<keyword evidence="2" id="KW-1133">Transmembrane helix</keyword>
<feature type="transmembrane region" description="Helical" evidence="2">
    <location>
        <begin position="320"/>
        <end position="341"/>
    </location>
</feature>
<feature type="transmembrane region" description="Helical" evidence="2">
    <location>
        <begin position="141"/>
        <end position="163"/>
    </location>
</feature>
<feature type="transmembrane region" description="Helical" evidence="2">
    <location>
        <begin position="217"/>
        <end position="238"/>
    </location>
</feature>
<dbReference type="Proteomes" id="UP001597139">
    <property type="component" value="Unassembled WGS sequence"/>
</dbReference>
<feature type="region of interest" description="Disordered" evidence="1">
    <location>
        <begin position="453"/>
        <end position="476"/>
    </location>
</feature>
<name>A0ABD6BLB2_9EURY</name>
<dbReference type="EMBL" id="JBHUCZ010000001">
    <property type="protein sequence ID" value="MFD1565919.1"/>
    <property type="molecule type" value="Genomic_DNA"/>
</dbReference>
<protein>
    <submittedName>
        <fullName evidence="3">TIGR00341 family protein</fullName>
    </submittedName>
</protein>
<evidence type="ECO:0000313" key="4">
    <source>
        <dbReference type="Proteomes" id="UP001597139"/>
    </source>
</evidence>
<dbReference type="Pfam" id="PF04087">
    <property type="entry name" value="DUF389"/>
    <property type="match status" value="1"/>
</dbReference>
<organism evidence="3 4">
    <name type="scientific">Halolamina litorea</name>
    <dbReference type="NCBI Taxonomy" id="1515593"/>
    <lineage>
        <taxon>Archaea</taxon>
        <taxon>Methanobacteriati</taxon>
        <taxon>Methanobacteriota</taxon>
        <taxon>Stenosarchaea group</taxon>
        <taxon>Halobacteria</taxon>
        <taxon>Halobacteriales</taxon>
        <taxon>Haloferacaceae</taxon>
    </lineage>
</organism>
<feature type="transmembrane region" description="Helical" evidence="2">
    <location>
        <begin position="274"/>
        <end position="299"/>
    </location>
</feature>
<feature type="compositionally biased region" description="Low complexity" evidence="1">
    <location>
        <begin position="456"/>
        <end position="476"/>
    </location>
</feature>
<dbReference type="RefSeq" id="WP_267645161.1">
    <property type="nucleotide sequence ID" value="NZ_JANHGR010000001.1"/>
</dbReference>
<reference evidence="3 4" key="1">
    <citation type="journal article" date="2019" name="Int. J. Syst. Evol. Microbiol.">
        <title>The Global Catalogue of Microorganisms (GCM) 10K type strain sequencing project: providing services to taxonomists for standard genome sequencing and annotation.</title>
        <authorList>
            <consortium name="The Broad Institute Genomics Platform"/>
            <consortium name="The Broad Institute Genome Sequencing Center for Infectious Disease"/>
            <person name="Wu L."/>
            <person name="Ma J."/>
        </authorList>
    </citation>
    <scope>NUCLEOTIDE SEQUENCE [LARGE SCALE GENOMIC DNA]</scope>
    <source>
        <strain evidence="3 4">CGMCC 1.12859</strain>
    </source>
</reference>
<evidence type="ECO:0000256" key="2">
    <source>
        <dbReference type="SAM" id="Phobius"/>
    </source>
</evidence>
<sequence>MRLVQVMIPTGKREAVLSVLDDNGIDYALSDETSGRRYTALVSFPLPTNAVEPVLDQLREETGIDRDAYTVVLDAETVVSERYEQLENEWTSGEEGDRIARDELTARAADLAPDWVPFLLMTAISAVVATAGLLLDSPAVVVGSMVIAPLIGPAMATSVGSVVDDRGLFVRGIKLQAMGALLAVTSAAAFAGVLRYGSIIPLSPSEVLAIGEVRERLSPGVPSLVVALAAGIAGALSLSSGVSSALVGVMIAAALVPPTAVVGIGLAWGRPGAVVGSAVLVAVNFLSINLVALVVFWYQGYQPEEWFKADEARRETAKRVGALALTVLVLSSVLVGATYAATQRATFADEARGEATELLSMSPSLSLVSFDVEHGAAFPFRSPERVVVTVGHPPGTDPPALAGPLADRINAIENGPFGLGDGEGVVVEVHYTAIESTGGDAAVQSFREAGMSGAQSTASTTVSSTSSTFSPSSTLM</sequence>
<dbReference type="NCBIfam" id="TIGR00341">
    <property type="entry name" value="TIGR00341 family protein"/>
    <property type="match status" value="1"/>
</dbReference>
<gene>
    <name evidence="3" type="ORF">ACFSAU_00285</name>
</gene>
<comment type="caution">
    <text evidence="3">The sequence shown here is derived from an EMBL/GenBank/DDBJ whole genome shotgun (WGS) entry which is preliminary data.</text>
</comment>
<keyword evidence="4" id="KW-1185">Reference proteome</keyword>
<accession>A0ABD6BLB2</accession>
<evidence type="ECO:0000313" key="3">
    <source>
        <dbReference type="EMBL" id="MFD1565919.1"/>
    </source>
</evidence>
<keyword evidence="2" id="KW-0472">Membrane</keyword>
<feature type="transmembrane region" description="Helical" evidence="2">
    <location>
        <begin position="115"/>
        <end position="135"/>
    </location>
</feature>
<dbReference type="PANTHER" id="PTHR20992:SF9">
    <property type="entry name" value="AT15442P-RELATED"/>
    <property type="match status" value="1"/>
</dbReference>
<feature type="transmembrane region" description="Helical" evidence="2">
    <location>
        <begin position="245"/>
        <end position="268"/>
    </location>
</feature>
<feature type="transmembrane region" description="Helical" evidence="2">
    <location>
        <begin position="175"/>
        <end position="197"/>
    </location>
</feature>
<dbReference type="AlphaFoldDB" id="A0ABD6BLB2"/>
<evidence type="ECO:0000256" key="1">
    <source>
        <dbReference type="SAM" id="MobiDB-lite"/>
    </source>
</evidence>
<proteinExistence type="predicted"/>